<dbReference type="InterPro" id="IPR018060">
    <property type="entry name" value="HTH_AraC"/>
</dbReference>
<evidence type="ECO:0000256" key="2">
    <source>
        <dbReference type="ARBA" id="ARBA00008814"/>
    </source>
</evidence>
<keyword evidence="4" id="KW-0732">Signal</keyword>
<comment type="caution">
    <text evidence="10">The sequence shown here is derived from an EMBL/GenBank/DDBJ whole genome shotgun (WGS) entry which is preliminary data.</text>
</comment>
<dbReference type="PROSITE" id="PS50983">
    <property type="entry name" value="FE_B12_PBP"/>
    <property type="match status" value="1"/>
</dbReference>
<sequence length="542" mass="62294">MNAEQFLNDTMFELIQARKSGEPPDWAIGSLLLEHHTLLYLVKGDALVQVDGLEARLESDTLHVFAPGTRLELRQGLLGRLELCWLTFDIFRLTKHAQNNTSRSFIRETTFPLQGQIRASSHLFKRYFYLLEAEGKRMQAQNRFQAQQYLYDLLKGILQHAAPVAMNDIEERLKQAIHYMQNHYREEIRVDKLAELAGLHPTYFSQLFKRNLGKTPVSFLAHLRMNKAKEMLLQTDRSIREIAQDVGYSDEFYFSRRFKEMSGYSPTMFTSSKNVRIVSLSYPYTDHLLTLGIKPCAAQLHAYLPETPQSLRLPRHGSELWEISRETFAEAKPDLILCKDNVHGKALENVNDIAPVIAIPWTTKDIYAHLTTIAELVDRKQAAEAWITEHKSKAEQLHRKLEGKLAIADTTVAVCSARAKGLRMYGSRNIGHVFYRSLGFQPPQRIQEQLSLHPEGTGFNWTGIAPHEIGNYEADYLLVAVETDEDRERVQQWIVSEPAWAAHSAVKNGRVFVVDWDKWILYSPQMINWQLEEAYLLLSGEA</sequence>
<evidence type="ECO:0000256" key="7">
    <source>
        <dbReference type="ARBA" id="ARBA00023163"/>
    </source>
</evidence>
<dbReference type="SUPFAM" id="SSF53807">
    <property type="entry name" value="Helical backbone' metal receptor"/>
    <property type="match status" value="1"/>
</dbReference>
<dbReference type="RefSeq" id="WP_188888738.1">
    <property type="nucleotide sequence ID" value="NZ_BMHY01000003.1"/>
</dbReference>
<gene>
    <name evidence="10" type="primary">btr</name>
    <name evidence="10" type="ORF">GCM10010918_19240</name>
</gene>
<dbReference type="InterPro" id="IPR002491">
    <property type="entry name" value="ABC_transptr_periplasmic_BD"/>
</dbReference>
<protein>
    <submittedName>
        <fullName evidence="10">HTH-type transcriptional activator Btr</fullName>
    </submittedName>
</protein>
<evidence type="ECO:0000313" key="10">
    <source>
        <dbReference type="EMBL" id="GGG65235.1"/>
    </source>
</evidence>
<dbReference type="Gene3D" id="3.40.50.1980">
    <property type="entry name" value="Nitrogenase molybdenum iron protein domain"/>
    <property type="match status" value="2"/>
</dbReference>
<organism evidence="10 11">
    <name type="scientific">Paenibacillus radicis</name>
    <name type="common">ex Gao et al. 2016</name>
    <dbReference type="NCBI Taxonomy" id="1737354"/>
    <lineage>
        <taxon>Bacteria</taxon>
        <taxon>Bacillati</taxon>
        <taxon>Bacillota</taxon>
        <taxon>Bacilli</taxon>
        <taxon>Bacillales</taxon>
        <taxon>Paenibacillaceae</taxon>
        <taxon>Paenibacillus</taxon>
    </lineage>
</organism>
<reference evidence="10 11" key="1">
    <citation type="journal article" date="2014" name="Int. J. Syst. Evol. Microbiol.">
        <title>Complete genome sequence of Corynebacterium casei LMG S-19264T (=DSM 44701T), isolated from a smear-ripened cheese.</title>
        <authorList>
            <consortium name="US DOE Joint Genome Institute (JGI-PGF)"/>
            <person name="Walter F."/>
            <person name="Albersmeier A."/>
            <person name="Kalinowski J."/>
            <person name="Ruckert C."/>
        </authorList>
    </citation>
    <scope>NUCLEOTIDE SEQUENCE [LARGE SCALE GENOMIC DNA]</scope>
    <source>
        <strain evidence="10 11">CGMCC 1.15286</strain>
    </source>
</reference>
<evidence type="ECO:0000259" key="9">
    <source>
        <dbReference type="PROSITE" id="PS50983"/>
    </source>
</evidence>
<dbReference type="GO" id="GO:1901678">
    <property type="term" value="P:iron coordination entity transport"/>
    <property type="evidence" value="ECO:0007669"/>
    <property type="project" value="UniProtKB-ARBA"/>
</dbReference>
<dbReference type="Pfam" id="PF12833">
    <property type="entry name" value="HTH_18"/>
    <property type="match status" value="1"/>
</dbReference>
<dbReference type="PANTHER" id="PTHR30532">
    <property type="entry name" value="IRON III DICITRATE-BINDING PERIPLASMIC PROTEIN"/>
    <property type="match status" value="1"/>
</dbReference>
<comment type="subcellular location">
    <subcellularLocation>
        <location evidence="1">Cell envelope</location>
    </subcellularLocation>
</comment>
<dbReference type="GO" id="GO:0030288">
    <property type="term" value="C:outer membrane-bounded periplasmic space"/>
    <property type="evidence" value="ECO:0007669"/>
    <property type="project" value="TreeGrafter"/>
</dbReference>
<dbReference type="Pfam" id="PF01497">
    <property type="entry name" value="Peripla_BP_2"/>
    <property type="match status" value="1"/>
</dbReference>
<evidence type="ECO:0000256" key="1">
    <source>
        <dbReference type="ARBA" id="ARBA00004196"/>
    </source>
</evidence>
<evidence type="ECO:0000259" key="8">
    <source>
        <dbReference type="PROSITE" id="PS01124"/>
    </source>
</evidence>
<proteinExistence type="inferred from homology"/>
<dbReference type="InterPro" id="IPR009057">
    <property type="entry name" value="Homeodomain-like_sf"/>
</dbReference>
<dbReference type="SMART" id="SM00342">
    <property type="entry name" value="HTH_ARAC"/>
    <property type="match status" value="1"/>
</dbReference>
<dbReference type="Proteomes" id="UP000600247">
    <property type="component" value="Unassembled WGS sequence"/>
</dbReference>
<evidence type="ECO:0000256" key="3">
    <source>
        <dbReference type="ARBA" id="ARBA00022448"/>
    </source>
</evidence>
<dbReference type="PANTHER" id="PTHR30532:SF26">
    <property type="entry name" value="IRON(3+)-HYDROXAMATE-BINDING PROTEIN FHUD"/>
    <property type="match status" value="1"/>
</dbReference>
<evidence type="ECO:0000256" key="4">
    <source>
        <dbReference type="ARBA" id="ARBA00022729"/>
    </source>
</evidence>
<accession>A0A917LXD4</accession>
<dbReference type="EMBL" id="BMHY01000003">
    <property type="protein sequence ID" value="GGG65235.1"/>
    <property type="molecule type" value="Genomic_DNA"/>
</dbReference>
<keyword evidence="11" id="KW-1185">Reference proteome</keyword>
<dbReference type="GO" id="GO:0043565">
    <property type="term" value="F:sequence-specific DNA binding"/>
    <property type="evidence" value="ECO:0007669"/>
    <property type="project" value="InterPro"/>
</dbReference>
<evidence type="ECO:0000313" key="11">
    <source>
        <dbReference type="Proteomes" id="UP000600247"/>
    </source>
</evidence>
<dbReference type="InterPro" id="IPR051313">
    <property type="entry name" value="Bact_iron-sidero_bind"/>
</dbReference>
<keyword evidence="3" id="KW-0813">Transport</keyword>
<name>A0A917LXD4_9BACL</name>
<dbReference type="AlphaFoldDB" id="A0A917LXD4"/>
<feature type="domain" description="Fe/B12 periplasmic-binding" evidence="9">
    <location>
        <begin position="276"/>
        <end position="542"/>
    </location>
</feature>
<keyword evidence="7" id="KW-0804">Transcription</keyword>
<keyword evidence="5" id="KW-0805">Transcription regulation</keyword>
<evidence type="ECO:0000256" key="5">
    <source>
        <dbReference type="ARBA" id="ARBA00023015"/>
    </source>
</evidence>
<keyword evidence="6" id="KW-0238">DNA-binding</keyword>
<dbReference type="PROSITE" id="PS01124">
    <property type="entry name" value="HTH_ARAC_FAMILY_2"/>
    <property type="match status" value="1"/>
</dbReference>
<evidence type="ECO:0000256" key="6">
    <source>
        <dbReference type="ARBA" id="ARBA00023125"/>
    </source>
</evidence>
<dbReference type="Gene3D" id="1.10.10.60">
    <property type="entry name" value="Homeodomain-like"/>
    <property type="match status" value="2"/>
</dbReference>
<dbReference type="SUPFAM" id="SSF46689">
    <property type="entry name" value="Homeodomain-like"/>
    <property type="match status" value="2"/>
</dbReference>
<dbReference type="PROSITE" id="PS00041">
    <property type="entry name" value="HTH_ARAC_FAMILY_1"/>
    <property type="match status" value="1"/>
</dbReference>
<dbReference type="GO" id="GO:0003700">
    <property type="term" value="F:DNA-binding transcription factor activity"/>
    <property type="evidence" value="ECO:0007669"/>
    <property type="project" value="InterPro"/>
</dbReference>
<comment type="similarity">
    <text evidence="2">Belongs to the bacterial solute-binding protein 8 family.</text>
</comment>
<dbReference type="InterPro" id="IPR018062">
    <property type="entry name" value="HTH_AraC-typ_CS"/>
</dbReference>
<feature type="domain" description="HTH araC/xylS-type" evidence="8">
    <location>
        <begin position="174"/>
        <end position="272"/>
    </location>
</feature>